<dbReference type="InterPro" id="IPR000917">
    <property type="entry name" value="Sulfatase_N"/>
</dbReference>
<dbReference type="Proteomes" id="UP000824056">
    <property type="component" value="Unassembled WGS sequence"/>
</dbReference>
<comment type="caution">
    <text evidence="4">The sequence shown here is derived from an EMBL/GenBank/DDBJ whole genome shotgun (WGS) entry which is preliminary data.</text>
</comment>
<dbReference type="Pfam" id="PF00884">
    <property type="entry name" value="Sulfatase"/>
    <property type="match status" value="1"/>
</dbReference>
<evidence type="ECO:0000256" key="2">
    <source>
        <dbReference type="ARBA" id="ARBA00022801"/>
    </source>
</evidence>
<proteinExistence type="inferred from homology"/>
<dbReference type="InterPro" id="IPR017850">
    <property type="entry name" value="Alkaline_phosphatase_core_sf"/>
</dbReference>
<dbReference type="EMBL" id="DXBG01000109">
    <property type="protein sequence ID" value="HIZ65148.1"/>
    <property type="molecule type" value="Genomic_DNA"/>
</dbReference>
<keyword evidence="2 4" id="KW-0378">Hydrolase</keyword>
<dbReference type="AlphaFoldDB" id="A0A9D2FQI8"/>
<organism evidence="4 5">
    <name type="scientific">Candidatus Blautia pullicola</name>
    <dbReference type="NCBI Taxonomy" id="2838498"/>
    <lineage>
        <taxon>Bacteria</taxon>
        <taxon>Bacillati</taxon>
        <taxon>Bacillota</taxon>
        <taxon>Clostridia</taxon>
        <taxon>Lachnospirales</taxon>
        <taxon>Lachnospiraceae</taxon>
        <taxon>Blautia</taxon>
    </lineage>
</organism>
<evidence type="ECO:0000259" key="3">
    <source>
        <dbReference type="Pfam" id="PF00884"/>
    </source>
</evidence>
<protein>
    <submittedName>
        <fullName evidence="4">Sulfatase-like hydrolase/transferase</fullName>
    </submittedName>
</protein>
<evidence type="ECO:0000313" key="4">
    <source>
        <dbReference type="EMBL" id="HIZ65148.1"/>
    </source>
</evidence>
<accession>A0A9D2FQI8</accession>
<dbReference type="GO" id="GO:0004065">
    <property type="term" value="F:arylsulfatase activity"/>
    <property type="evidence" value="ECO:0007669"/>
    <property type="project" value="TreeGrafter"/>
</dbReference>
<evidence type="ECO:0000256" key="1">
    <source>
        <dbReference type="ARBA" id="ARBA00008779"/>
    </source>
</evidence>
<name>A0A9D2FQI8_9FIRM</name>
<gene>
    <name evidence="4" type="ORF">H9809_04485</name>
</gene>
<dbReference type="CDD" id="cd16152">
    <property type="entry name" value="sulfatase_like"/>
    <property type="match status" value="1"/>
</dbReference>
<feature type="domain" description="Sulfatase N-terminal" evidence="3">
    <location>
        <begin position="6"/>
        <end position="342"/>
    </location>
</feature>
<reference evidence="4" key="1">
    <citation type="journal article" date="2021" name="PeerJ">
        <title>Extensive microbial diversity within the chicken gut microbiome revealed by metagenomics and culture.</title>
        <authorList>
            <person name="Gilroy R."/>
            <person name="Ravi A."/>
            <person name="Getino M."/>
            <person name="Pursley I."/>
            <person name="Horton D.L."/>
            <person name="Alikhan N.F."/>
            <person name="Baker D."/>
            <person name="Gharbi K."/>
            <person name="Hall N."/>
            <person name="Watson M."/>
            <person name="Adriaenssens E.M."/>
            <person name="Foster-Nyarko E."/>
            <person name="Jarju S."/>
            <person name="Secka A."/>
            <person name="Antonio M."/>
            <person name="Oren A."/>
            <person name="Chaudhuri R.R."/>
            <person name="La Ragione R."/>
            <person name="Hildebrand F."/>
            <person name="Pallen M.J."/>
        </authorList>
    </citation>
    <scope>NUCLEOTIDE SEQUENCE</scope>
    <source>
        <strain evidence="4">1068</strain>
    </source>
</reference>
<dbReference type="PANTHER" id="PTHR42693:SF53">
    <property type="entry name" value="ENDO-4-O-SULFATASE"/>
    <property type="match status" value="1"/>
</dbReference>
<sequence>MRGKKPNIIFFFSDQQRWDTAGCYGQPAEVTPNLDRLAREGTKFANAFTCQPVCGPARACLQTGRYAVNLGCYRNNIALGKHEKTLAHYLSEAGYKAGYVGKWHLASTGDASHMDIESEVQYITRGVPEERRGGYRDFWIASDVLEATSHGYGGYLFDEKGEKVEFTGYRADAVTDYALSYIKTWKKEEPHFLFLSHIEPHHQNDHNCFQGPEGSKEEFAQFTPPQDLLHAPGDWGSDWKEQYPDYLGCCKRLDKNLGRIMDCIEEMGIKEDCILIYTSDHGSHFKTRTVEYKRSCHDSSIHIPLVIWGGKNTESGFNTGETETALVSLIDLPPTILRMAGIPVPACMQGRPVQEIWEARIGKTEKKWQQEIFLQISESQVGRCIRTEKYKYSVRAYDKNGWLDADSDTYREEYLYDLEKDPWELNNLILDKEYERVRKQLGERLRERMEEAGEKPPCILPAYKNNTVMYGMNGKFEDFLQHPHTREAVMKILPKGFLETIYCSKDNSLTAAQIGKKYKKELGDNFAEVFLDTIFRLEFNLL</sequence>
<evidence type="ECO:0000313" key="5">
    <source>
        <dbReference type="Proteomes" id="UP000824056"/>
    </source>
</evidence>
<dbReference type="InterPro" id="IPR050738">
    <property type="entry name" value="Sulfatase"/>
</dbReference>
<comment type="similarity">
    <text evidence="1">Belongs to the sulfatase family.</text>
</comment>
<dbReference type="PANTHER" id="PTHR42693">
    <property type="entry name" value="ARYLSULFATASE FAMILY MEMBER"/>
    <property type="match status" value="1"/>
</dbReference>
<reference evidence="4" key="2">
    <citation type="submission" date="2021-04" db="EMBL/GenBank/DDBJ databases">
        <authorList>
            <person name="Gilroy R."/>
        </authorList>
    </citation>
    <scope>NUCLEOTIDE SEQUENCE</scope>
    <source>
        <strain evidence="4">1068</strain>
    </source>
</reference>
<dbReference type="SUPFAM" id="SSF53649">
    <property type="entry name" value="Alkaline phosphatase-like"/>
    <property type="match status" value="1"/>
</dbReference>
<dbReference type="Gene3D" id="3.40.720.10">
    <property type="entry name" value="Alkaline Phosphatase, subunit A"/>
    <property type="match status" value="1"/>
</dbReference>